<dbReference type="Proteomes" id="UP000694850">
    <property type="component" value="Unplaced"/>
</dbReference>
<dbReference type="PANTHER" id="PTHR12199:SF3">
    <property type="entry name" value="INTERPHOTORECEPTOR MATRIX PROTEOGLYCAN 1"/>
    <property type="match status" value="1"/>
</dbReference>
<evidence type="ECO:0000256" key="17">
    <source>
        <dbReference type="SAM" id="MobiDB-lite"/>
    </source>
</evidence>
<dbReference type="GO" id="GO:0005540">
    <property type="term" value="F:hyaluronic acid binding"/>
    <property type="evidence" value="ECO:0007669"/>
    <property type="project" value="UniProtKB-KW"/>
</dbReference>
<dbReference type="GeneID" id="103207606"/>
<evidence type="ECO:0000256" key="11">
    <source>
        <dbReference type="ARBA" id="ARBA00023180"/>
    </source>
</evidence>
<evidence type="ECO:0000256" key="13">
    <source>
        <dbReference type="ARBA" id="ARBA00023290"/>
    </source>
</evidence>
<keyword evidence="11" id="KW-0325">Glycoprotein</keyword>
<accession>A0A8B7AV13</accession>
<feature type="compositionally biased region" description="Polar residues" evidence="17">
    <location>
        <begin position="318"/>
        <end position="341"/>
    </location>
</feature>
<evidence type="ECO:0000256" key="18">
    <source>
        <dbReference type="SAM" id="SignalP"/>
    </source>
</evidence>
<evidence type="ECO:0000256" key="8">
    <source>
        <dbReference type="ARBA" id="ARBA00022737"/>
    </source>
</evidence>
<evidence type="ECO:0000256" key="14">
    <source>
        <dbReference type="ARBA" id="ARBA00040753"/>
    </source>
</evidence>
<dbReference type="GO" id="GO:0001917">
    <property type="term" value="C:photoreceptor inner segment"/>
    <property type="evidence" value="ECO:0007669"/>
    <property type="project" value="UniProtKB-SubCell"/>
</dbReference>
<evidence type="ECO:0000256" key="4">
    <source>
        <dbReference type="ARBA" id="ARBA00022525"/>
    </source>
</evidence>
<dbReference type="Gene3D" id="3.30.70.960">
    <property type="entry name" value="SEA domain"/>
    <property type="match status" value="1"/>
</dbReference>
<keyword evidence="8" id="KW-0677">Repeat</keyword>
<keyword evidence="20" id="KW-1185">Reference proteome</keyword>
<feature type="region of interest" description="Disordered" evidence="17">
    <location>
        <begin position="297"/>
        <end position="341"/>
    </location>
</feature>
<feature type="chain" id="PRO_5034248480" description="Interphotoreceptor matrix proteoglycan 1" evidence="18">
    <location>
        <begin position="21"/>
        <end position="710"/>
    </location>
</feature>
<feature type="compositionally biased region" description="Basic and acidic residues" evidence="17">
    <location>
        <begin position="299"/>
        <end position="315"/>
    </location>
</feature>
<dbReference type="GO" id="GO:0008201">
    <property type="term" value="F:heparin binding"/>
    <property type="evidence" value="ECO:0007669"/>
    <property type="project" value="UniProtKB-KW"/>
</dbReference>
<reference evidence="21" key="1">
    <citation type="submission" date="2025-08" db="UniProtKB">
        <authorList>
            <consortium name="RefSeq"/>
        </authorList>
    </citation>
    <scope>IDENTIFICATION</scope>
</reference>
<keyword evidence="12" id="KW-0966">Cell projection</keyword>
<evidence type="ECO:0000256" key="6">
    <source>
        <dbReference type="ARBA" id="ARBA00022674"/>
    </source>
</evidence>
<dbReference type="GO" id="GO:0033165">
    <property type="term" value="C:interphotoreceptor matrix"/>
    <property type="evidence" value="ECO:0007669"/>
    <property type="project" value="UniProtKB-SubCell"/>
</dbReference>
<comment type="subcellular location">
    <subcellularLocation>
        <location evidence="2">Cell projection</location>
        <location evidence="2">Cilium</location>
        <location evidence="2">Photoreceptor outer segment</location>
    </subcellularLocation>
    <subcellularLocation>
        <location evidence="1">Photoreceptor inner segment</location>
    </subcellularLocation>
    <subcellularLocation>
        <location evidence="3">Secreted</location>
        <location evidence="3">Extracellular space</location>
        <location evidence="3">Extracellular matrix</location>
        <location evidence="3">Interphotoreceptor matrix</location>
    </subcellularLocation>
</comment>
<dbReference type="SMART" id="SM00200">
    <property type="entry name" value="SEA"/>
    <property type="match status" value="2"/>
</dbReference>
<dbReference type="AlphaFoldDB" id="A0A8B7AV13"/>
<evidence type="ECO:0000256" key="7">
    <source>
        <dbReference type="ARBA" id="ARBA00022729"/>
    </source>
</evidence>
<evidence type="ECO:0000256" key="9">
    <source>
        <dbReference type="ARBA" id="ARBA00022981"/>
    </source>
</evidence>
<organism evidence="20 21">
    <name type="scientific">Orycteropus afer afer</name>
    <dbReference type="NCBI Taxonomy" id="1230840"/>
    <lineage>
        <taxon>Eukaryota</taxon>
        <taxon>Metazoa</taxon>
        <taxon>Chordata</taxon>
        <taxon>Craniata</taxon>
        <taxon>Vertebrata</taxon>
        <taxon>Euteleostomi</taxon>
        <taxon>Mammalia</taxon>
        <taxon>Eutheria</taxon>
        <taxon>Afrotheria</taxon>
        <taxon>Tubulidentata</taxon>
        <taxon>Orycteropodidae</taxon>
        <taxon>Orycteropus</taxon>
    </lineage>
</organism>
<evidence type="ECO:0000256" key="12">
    <source>
        <dbReference type="ARBA" id="ARBA00023273"/>
    </source>
</evidence>
<dbReference type="PROSITE" id="PS50024">
    <property type="entry name" value="SEA"/>
    <property type="match status" value="2"/>
</dbReference>
<dbReference type="PANTHER" id="PTHR12199">
    <property type="entry name" value="INTERPHOTORECEPTOR MATRIX PROTEOGLYCAN"/>
    <property type="match status" value="1"/>
</dbReference>
<dbReference type="RefSeq" id="XP_007951449.1">
    <property type="nucleotide sequence ID" value="XM_007953258.1"/>
</dbReference>
<dbReference type="InterPro" id="IPR039861">
    <property type="entry name" value="IMPG"/>
</dbReference>
<dbReference type="SUPFAM" id="SSF82671">
    <property type="entry name" value="SEA domain"/>
    <property type="match status" value="2"/>
</dbReference>
<sequence length="710" mass="79987">MHLETKRAIFVFWIFLQVQGIKDISIRKYHSETKDIDNALRIETTESPTKTYKVSTMRRILDLAKHRTKRSALFPTGVKVCPQESMKQIIANLQAYYRLREVVLFLTQERDTEFTNMFEDPLEQKVELSIALPKQKFKEDLTDSQSLYYQELVTKCQLQIQKVFKKLPGFKEVQVLGFRPKKERDGSSFTEVRLVAIFKRDNAETKSPAGDLLSFHSNKIESHGIMEENKQPEIYLTALDLKKLISRALEEDQSLDMETIQFTDEIVELLPGSDSHIQAVLPTPLADITKDATLSPELPLDRSRLGTADKTEHDLPGASSTGSPWSSPARDSTSQSETLPFSTGSKVFSLADQSAIDTMDIDPTALVSGITILADNYSAISQSAMGIRHSPASSEDSRLNTDNKDKIKELDGMDFSSVPASSEVPRPSGYISTDHFLENSTPVPVLQYITTSSMTIATSGQELVVFFSLHVANMPFSNDLFNKSSLEYQALEQQFTQLLVPYLRSNLTGFKQLKILNFRNGSVIVNSKMRFAKSVPYNLTKAVHEVLEDFRSVAAQQLDLEIDNYALDIEPADQEDLCKFLACGQFAQCVLNELTEDAECRCRPGYERQEGLDHLDPGLCSPKEECEVLQGKEATCRFSEVRSIKPVIRRSGNEQLFRSFAMLHFLHLCLLLTANAALRSPGQEYLMFLRPIQQAFLSTHIPVTVLDAEQ</sequence>
<keyword evidence="13" id="KW-0373">Hyaluronic acid</keyword>
<evidence type="ECO:0000256" key="1">
    <source>
        <dbReference type="ARBA" id="ARBA00004437"/>
    </source>
</evidence>
<dbReference type="CTD" id="3617"/>
<dbReference type="InterPro" id="IPR036364">
    <property type="entry name" value="SEA_dom_sf"/>
</dbReference>
<feature type="domain" description="SEA" evidence="19">
    <location>
        <begin position="122"/>
        <end position="241"/>
    </location>
</feature>
<dbReference type="OrthoDB" id="9908153at2759"/>
<keyword evidence="6" id="KW-0358">Heparin-binding</keyword>
<keyword evidence="10" id="KW-0675">Receptor</keyword>
<feature type="domain" description="SEA" evidence="19">
    <location>
        <begin position="461"/>
        <end position="574"/>
    </location>
</feature>
<dbReference type="GO" id="GO:0007601">
    <property type="term" value="P:visual perception"/>
    <property type="evidence" value="ECO:0007669"/>
    <property type="project" value="InterPro"/>
</dbReference>
<feature type="signal peptide" evidence="18">
    <location>
        <begin position="1"/>
        <end position="20"/>
    </location>
</feature>
<evidence type="ECO:0000256" key="15">
    <source>
        <dbReference type="ARBA" id="ARBA00042018"/>
    </source>
</evidence>
<evidence type="ECO:0000256" key="16">
    <source>
        <dbReference type="ARBA" id="ARBA00045407"/>
    </source>
</evidence>
<keyword evidence="9" id="KW-0730">Sialic acid</keyword>
<protein>
    <recommendedName>
        <fullName evidence="14">Interphotoreceptor matrix proteoglycan 1</fullName>
    </recommendedName>
    <alternativeName>
        <fullName evidence="15">Sialoprotein associated with cones and rods</fullName>
    </alternativeName>
</protein>
<gene>
    <name evidence="21" type="primary">IMPG1</name>
</gene>
<evidence type="ECO:0000259" key="19">
    <source>
        <dbReference type="PROSITE" id="PS50024"/>
    </source>
</evidence>
<keyword evidence="4" id="KW-0964">Secreted</keyword>
<comment type="function">
    <text evidence="16">Chondroitin sulfate-, heparin- and hyaluronan-binding protein. May serve to form a basic macromolecular scaffold comprising the insoluble interphotoreceptor matrix.</text>
</comment>
<evidence type="ECO:0000313" key="21">
    <source>
        <dbReference type="RefSeq" id="XP_007951449.1"/>
    </source>
</evidence>
<keyword evidence="5" id="KW-0272">Extracellular matrix</keyword>
<dbReference type="GO" id="GO:0001750">
    <property type="term" value="C:photoreceptor outer segment"/>
    <property type="evidence" value="ECO:0007669"/>
    <property type="project" value="UniProtKB-SubCell"/>
</dbReference>
<proteinExistence type="predicted"/>
<evidence type="ECO:0000256" key="5">
    <source>
        <dbReference type="ARBA" id="ARBA00022530"/>
    </source>
</evidence>
<evidence type="ECO:0000256" key="3">
    <source>
        <dbReference type="ARBA" id="ARBA00004593"/>
    </source>
</evidence>
<evidence type="ECO:0000256" key="2">
    <source>
        <dbReference type="ARBA" id="ARBA00004504"/>
    </source>
</evidence>
<dbReference type="InterPro" id="IPR000082">
    <property type="entry name" value="SEA_dom"/>
</dbReference>
<keyword evidence="7 18" id="KW-0732">Signal</keyword>
<name>A0A8B7AV13_ORYAF</name>
<evidence type="ECO:0000313" key="20">
    <source>
        <dbReference type="Proteomes" id="UP000694850"/>
    </source>
</evidence>
<dbReference type="Pfam" id="PF01390">
    <property type="entry name" value="SEA"/>
    <property type="match status" value="2"/>
</dbReference>
<evidence type="ECO:0000256" key="10">
    <source>
        <dbReference type="ARBA" id="ARBA00023170"/>
    </source>
</evidence>